<organism evidence="2 3">
    <name type="scientific">Acropora cervicornis</name>
    <name type="common">Staghorn coral</name>
    <dbReference type="NCBI Taxonomy" id="6130"/>
    <lineage>
        <taxon>Eukaryota</taxon>
        <taxon>Metazoa</taxon>
        <taxon>Cnidaria</taxon>
        <taxon>Anthozoa</taxon>
        <taxon>Hexacorallia</taxon>
        <taxon>Scleractinia</taxon>
        <taxon>Astrocoeniina</taxon>
        <taxon>Acroporidae</taxon>
        <taxon>Acropora</taxon>
    </lineage>
</organism>
<dbReference type="EMBL" id="JARQWQ010000042">
    <property type="protein sequence ID" value="KAK2558883.1"/>
    <property type="molecule type" value="Genomic_DNA"/>
</dbReference>
<feature type="region of interest" description="Disordered" evidence="1">
    <location>
        <begin position="61"/>
        <end position="133"/>
    </location>
</feature>
<feature type="compositionally biased region" description="Basic and acidic residues" evidence="1">
    <location>
        <begin position="65"/>
        <end position="94"/>
    </location>
</feature>
<feature type="compositionally biased region" description="Acidic residues" evidence="1">
    <location>
        <begin position="95"/>
        <end position="108"/>
    </location>
</feature>
<evidence type="ECO:0000313" key="2">
    <source>
        <dbReference type="EMBL" id="KAK2558883.1"/>
    </source>
</evidence>
<evidence type="ECO:0000256" key="1">
    <source>
        <dbReference type="SAM" id="MobiDB-lite"/>
    </source>
</evidence>
<keyword evidence="3" id="KW-1185">Reference proteome</keyword>
<feature type="compositionally biased region" description="Basic and acidic residues" evidence="1">
    <location>
        <begin position="110"/>
        <end position="120"/>
    </location>
</feature>
<gene>
    <name evidence="2" type="ORF">P5673_018499</name>
</gene>
<comment type="caution">
    <text evidence="2">The sequence shown here is derived from an EMBL/GenBank/DDBJ whole genome shotgun (WGS) entry which is preliminary data.</text>
</comment>
<accession>A0AAD9QCU2</accession>
<dbReference type="AlphaFoldDB" id="A0AAD9QCU2"/>
<name>A0AAD9QCU2_ACRCE</name>
<reference evidence="2" key="1">
    <citation type="journal article" date="2023" name="G3 (Bethesda)">
        <title>Whole genome assembly and annotation of the endangered Caribbean coral Acropora cervicornis.</title>
        <authorList>
            <person name="Selwyn J.D."/>
            <person name="Vollmer S.V."/>
        </authorList>
    </citation>
    <scope>NUCLEOTIDE SEQUENCE</scope>
    <source>
        <strain evidence="2">K2</strain>
    </source>
</reference>
<proteinExistence type="predicted"/>
<protein>
    <submittedName>
        <fullName evidence="2">Uncharacterized protein</fullName>
    </submittedName>
</protein>
<sequence>MYLRMQHGGASCIFSLLLCSQENSSCPLSLQFLQWKPVNYRTQQSHLQLESERQTFEAARYQAGEAKDSSSEGRVNPDTEKITEDVEEQGVRDSEELEDLVENDEFGDLESPRHPSHPDISDNNVNSDVEDRERVDVTEKQKLKYTIVKAIFKAIELSIKTGASLTTIEDLLCYARRMYCRGKEIDEGDHPMKLCWPEDWEQAKIFLSNSGYEDATEYFICLNATHKRHWDIMEKCRYCGEAGAIKYYYLGLYGKVKLWTSDKDMCAKMTAHWCIKQGCKKSSEEVLQAPAQRDGRRELHCGGCCTRFLYQPVYVTGDSRNIAYIGHWDGFQPFGSRTRSTGAKEMSVATMAKEERLKTGEVYTVGFVPSCDLPNGQPDSIDPFLEPLVRDIEAGFIEGSLPHFQPGKIKIRHILLLWSGDHPAQCEVCKTKGAGGKKGCRRFDVLRDSVFDAMHLLPLNVVKNNIDRWISQDHLNKKDLNANLSKIPWTTVEEYQKLAFPASEFVLSGLLPEEELKLWAPVPRMVEFVFNSGRNGWTEEMIENFRRLS</sequence>
<reference evidence="2" key="2">
    <citation type="journal article" date="2023" name="Science">
        <title>Genomic signatures of disease resistance in endangered staghorn corals.</title>
        <authorList>
            <person name="Vollmer S.V."/>
            <person name="Selwyn J.D."/>
            <person name="Despard B.A."/>
            <person name="Roesel C.L."/>
        </authorList>
    </citation>
    <scope>NUCLEOTIDE SEQUENCE</scope>
    <source>
        <strain evidence="2">K2</strain>
    </source>
</reference>
<evidence type="ECO:0000313" key="3">
    <source>
        <dbReference type="Proteomes" id="UP001249851"/>
    </source>
</evidence>
<dbReference type="Proteomes" id="UP001249851">
    <property type="component" value="Unassembled WGS sequence"/>
</dbReference>